<name>A0A1B9IN21_9TREE</name>
<dbReference type="Proteomes" id="UP000092583">
    <property type="component" value="Unassembled WGS sequence"/>
</dbReference>
<sequence length="85" mass="8942">MSSSDEAPRESDSWDPTNATQLESIKSSLATRGFQDDQARVDRLKVNFPTGQGITFGAARSFALSAAEGSNITPSQGTSSTATQT</sequence>
<evidence type="ECO:0000313" key="3">
    <source>
        <dbReference type="Proteomes" id="UP000092583"/>
    </source>
</evidence>
<evidence type="ECO:0000313" key="2">
    <source>
        <dbReference type="EMBL" id="OCF56996.1"/>
    </source>
</evidence>
<keyword evidence="3" id="KW-1185">Reference proteome</keyword>
<dbReference type="AlphaFoldDB" id="A0A1B9IN21"/>
<protein>
    <submittedName>
        <fullName evidence="2">Uncharacterized protein</fullName>
    </submittedName>
</protein>
<organism evidence="2 3">
    <name type="scientific">Kwoniella mangroviensis CBS 10435</name>
    <dbReference type="NCBI Taxonomy" id="1331196"/>
    <lineage>
        <taxon>Eukaryota</taxon>
        <taxon>Fungi</taxon>
        <taxon>Dikarya</taxon>
        <taxon>Basidiomycota</taxon>
        <taxon>Agaricomycotina</taxon>
        <taxon>Tremellomycetes</taxon>
        <taxon>Tremellales</taxon>
        <taxon>Cryptococcaceae</taxon>
        <taxon>Kwoniella</taxon>
    </lineage>
</organism>
<accession>A0A1B9IN21</accession>
<proteinExistence type="predicted"/>
<feature type="compositionally biased region" description="Basic and acidic residues" evidence="1">
    <location>
        <begin position="1"/>
        <end position="12"/>
    </location>
</feature>
<feature type="compositionally biased region" description="Polar residues" evidence="1">
    <location>
        <begin position="14"/>
        <end position="30"/>
    </location>
</feature>
<reference evidence="2 3" key="1">
    <citation type="submission" date="2013-07" db="EMBL/GenBank/DDBJ databases">
        <title>The Genome Sequence of Kwoniella mangroviensis CBS10435.</title>
        <authorList>
            <consortium name="The Broad Institute Genome Sequencing Platform"/>
            <person name="Cuomo C."/>
            <person name="Litvintseva A."/>
            <person name="Chen Y."/>
            <person name="Heitman J."/>
            <person name="Sun S."/>
            <person name="Springer D."/>
            <person name="Dromer F."/>
            <person name="Young S.K."/>
            <person name="Zeng Q."/>
            <person name="Gargeya S."/>
            <person name="Fitzgerald M."/>
            <person name="Abouelleil A."/>
            <person name="Alvarado L."/>
            <person name="Berlin A.M."/>
            <person name="Chapman S.B."/>
            <person name="Dewar J."/>
            <person name="Goldberg J."/>
            <person name="Griggs A."/>
            <person name="Gujja S."/>
            <person name="Hansen M."/>
            <person name="Howarth C."/>
            <person name="Imamovic A."/>
            <person name="Larimer J."/>
            <person name="McCowan C."/>
            <person name="Murphy C."/>
            <person name="Pearson M."/>
            <person name="Priest M."/>
            <person name="Roberts A."/>
            <person name="Saif S."/>
            <person name="Shea T."/>
            <person name="Sykes S."/>
            <person name="Wortman J."/>
            <person name="Nusbaum C."/>
            <person name="Birren B."/>
        </authorList>
    </citation>
    <scope>NUCLEOTIDE SEQUENCE [LARGE SCALE GENOMIC DNA]</scope>
    <source>
        <strain evidence="2 3">CBS 10435</strain>
    </source>
</reference>
<gene>
    <name evidence="2" type="ORF">L486_05853</name>
</gene>
<dbReference type="EMBL" id="KI669464">
    <property type="protein sequence ID" value="OCF56996.1"/>
    <property type="molecule type" value="Genomic_DNA"/>
</dbReference>
<reference evidence="3" key="2">
    <citation type="submission" date="2013-12" db="EMBL/GenBank/DDBJ databases">
        <title>Evolution of pathogenesis and genome organization in the Tremellales.</title>
        <authorList>
            <person name="Cuomo C."/>
            <person name="Litvintseva A."/>
            <person name="Heitman J."/>
            <person name="Chen Y."/>
            <person name="Sun S."/>
            <person name="Springer D."/>
            <person name="Dromer F."/>
            <person name="Young S."/>
            <person name="Zeng Q."/>
            <person name="Chapman S."/>
            <person name="Gujja S."/>
            <person name="Saif S."/>
            <person name="Birren B."/>
        </authorList>
    </citation>
    <scope>NUCLEOTIDE SEQUENCE [LARGE SCALE GENOMIC DNA]</scope>
    <source>
        <strain evidence="3">CBS 10435</strain>
    </source>
</reference>
<feature type="region of interest" description="Disordered" evidence="1">
    <location>
        <begin position="1"/>
        <end position="40"/>
    </location>
</feature>
<evidence type="ECO:0000256" key="1">
    <source>
        <dbReference type="SAM" id="MobiDB-lite"/>
    </source>
</evidence>